<feature type="domain" description="Antitoxin Xre/MbcA/ParS-like toxin-binding" evidence="1">
    <location>
        <begin position="74"/>
        <end position="124"/>
    </location>
</feature>
<proteinExistence type="predicted"/>
<dbReference type="HOGENOM" id="CLU_157727_0_0_4"/>
<dbReference type="InterPro" id="IPR046847">
    <property type="entry name" value="Xre-like_HTH"/>
</dbReference>
<evidence type="ECO:0000313" key="3">
    <source>
        <dbReference type="EMBL" id="CAL95491.1"/>
    </source>
</evidence>
<reference evidence="3 4" key="1">
    <citation type="journal article" date="2006" name="Nat. Biotechnol.">
        <title>Complete genome of the mutualistic, N2-fixing grass endophyte Azoarcus sp. strain BH72.</title>
        <authorList>
            <person name="Krause A."/>
            <person name="Ramakumar A."/>
            <person name="Bartels D."/>
            <person name="Battistoni F."/>
            <person name="Bekel T."/>
            <person name="Boch J."/>
            <person name="Boehm M."/>
            <person name="Friedrich F."/>
            <person name="Hurek T."/>
            <person name="Krause L."/>
            <person name="Linke B."/>
            <person name="McHardy A.C."/>
            <person name="Sarkar A."/>
            <person name="Schneiker S."/>
            <person name="Syed A.A."/>
            <person name="Thauer R."/>
            <person name="Vorhoelter F.-J."/>
            <person name="Weidner S."/>
            <person name="Puehler A."/>
            <person name="Reinhold-Hurek B."/>
            <person name="Kaiser O."/>
            <person name="Goesmann A."/>
        </authorList>
    </citation>
    <scope>NUCLEOTIDE SEQUENCE [LARGE SCALE GENOMIC DNA]</scope>
    <source>
        <strain evidence="3 4">BH72</strain>
    </source>
</reference>
<keyword evidence="4" id="KW-1185">Reference proteome</keyword>
<dbReference type="eggNOG" id="COG5642">
    <property type="taxonomic scope" value="Bacteria"/>
</dbReference>
<dbReference type="RefSeq" id="WP_011766601.1">
    <property type="nucleotide sequence ID" value="NC_008702.1"/>
</dbReference>
<feature type="domain" description="Antitoxin Xre-like helix-turn-helix" evidence="2">
    <location>
        <begin position="7"/>
        <end position="70"/>
    </location>
</feature>
<protein>
    <submittedName>
        <fullName evidence="3">Uncharacterized protein</fullName>
    </submittedName>
</protein>
<dbReference type="Proteomes" id="UP000002588">
    <property type="component" value="Chromosome"/>
</dbReference>
<dbReference type="Pfam" id="PF09722">
    <property type="entry name" value="Xre_MbcA_ParS_C"/>
    <property type="match status" value="1"/>
</dbReference>
<evidence type="ECO:0000259" key="1">
    <source>
        <dbReference type="Pfam" id="PF09722"/>
    </source>
</evidence>
<evidence type="ECO:0000313" key="4">
    <source>
        <dbReference type="Proteomes" id="UP000002588"/>
    </source>
</evidence>
<organism evidence="3 4">
    <name type="scientific">Azoarcus sp. (strain BH72)</name>
    <dbReference type="NCBI Taxonomy" id="418699"/>
    <lineage>
        <taxon>Bacteria</taxon>
        <taxon>Pseudomonadati</taxon>
        <taxon>Pseudomonadota</taxon>
        <taxon>Betaproteobacteria</taxon>
        <taxon>Rhodocyclales</taxon>
        <taxon>Zoogloeaceae</taxon>
        <taxon>Azoarcus</taxon>
    </lineage>
</organism>
<dbReference type="Pfam" id="PF20432">
    <property type="entry name" value="Xre-like-HTH"/>
    <property type="match status" value="1"/>
</dbReference>
<sequence>MLQQAPAVSAERSAVLTQAVAEAAARLRIGPTEMGQIVGVSQPTASRLLRGAYQLREAAKEWELSVHLVRLYRSLFSLVGGDDELARGWLRSANAAFAGRTPIELMKRIDGLLHVCEYLDAHRARV</sequence>
<dbReference type="EMBL" id="AM406670">
    <property type="protein sequence ID" value="CAL95491.1"/>
    <property type="molecule type" value="Genomic_DNA"/>
</dbReference>
<dbReference type="GO" id="GO:0003677">
    <property type="term" value="F:DNA binding"/>
    <property type="evidence" value="ECO:0007669"/>
    <property type="project" value="InterPro"/>
</dbReference>
<accession>A1K9I6</accession>
<dbReference type="KEGG" id="azo:azo2875"/>
<dbReference type="InterPro" id="IPR024467">
    <property type="entry name" value="Xre/MbcA/ParS-like_toxin-bd"/>
</dbReference>
<gene>
    <name evidence="3" type="ordered locus">azo2875</name>
</gene>
<dbReference type="AlphaFoldDB" id="A1K9I6"/>
<dbReference type="STRING" id="62928.azo2875"/>
<evidence type="ECO:0000259" key="2">
    <source>
        <dbReference type="Pfam" id="PF20432"/>
    </source>
</evidence>
<name>A1K9I6_AZOSB</name>